<comment type="similarity">
    <text evidence="1">Belongs to the cysteine dioxygenase family.</text>
</comment>
<dbReference type="GO" id="GO:0008198">
    <property type="term" value="F:ferrous iron binding"/>
    <property type="evidence" value="ECO:0007669"/>
    <property type="project" value="TreeGrafter"/>
</dbReference>
<evidence type="ECO:0000256" key="6">
    <source>
        <dbReference type="PIRSR" id="PIRSR610300-50"/>
    </source>
</evidence>
<keyword evidence="5 7" id="KW-0408">Iron</keyword>
<evidence type="ECO:0000256" key="2">
    <source>
        <dbReference type="ARBA" id="ARBA00022723"/>
    </source>
</evidence>
<keyword evidence="6" id="KW-0883">Thioether bond</keyword>
<dbReference type="SUPFAM" id="SSF51182">
    <property type="entry name" value="RmlC-like cupins"/>
    <property type="match status" value="1"/>
</dbReference>
<organism evidence="8 9">
    <name type="scientific">Paraburkholderia dinghuensis</name>
    <dbReference type="NCBI Taxonomy" id="2305225"/>
    <lineage>
        <taxon>Bacteria</taxon>
        <taxon>Pseudomonadati</taxon>
        <taxon>Pseudomonadota</taxon>
        <taxon>Betaproteobacteria</taxon>
        <taxon>Burkholderiales</taxon>
        <taxon>Burkholderiaceae</taxon>
        <taxon>Paraburkholderia</taxon>
    </lineage>
</organism>
<dbReference type="InterPro" id="IPR014710">
    <property type="entry name" value="RmlC-like_jellyroll"/>
</dbReference>
<evidence type="ECO:0000313" key="8">
    <source>
        <dbReference type="EMBL" id="RQH07544.1"/>
    </source>
</evidence>
<keyword evidence="2 7" id="KW-0479">Metal-binding</keyword>
<reference evidence="8 9" key="1">
    <citation type="submission" date="2018-11" db="EMBL/GenBank/DDBJ databases">
        <title>Paraburkholderia sp. DHOA04, isolated from soil.</title>
        <authorList>
            <person name="Gao Z.-H."/>
            <person name="Qiu L.-H."/>
            <person name="Fu J.-C."/>
        </authorList>
    </citation>
    <scope>NUCLEOTIDE SEQUENCE [LARGE SCALE GENOMIC DNA]</scope>
    <source>
        <strain evidence="8 9">DHOA04</strain>
    </source>
</reference>
<dbReference type="PANTHER" id="PTHR12918">
    <property type="entry name" value="CYSTEINE DIOXYGENASE"/>
    <property type="match status" value="1"/>
</dbReference>
<gene>
    <name evidence="8" type="ORF">D1Y85_09220</name>
</gene>
<dbReference type="InterPro" id="IPR010300">
    <property type="entry name" value="CDO_1"/>
</dbReference>
<feature type="cross-link" description="3'-(S-cysteinyl)-tyrosine (Cys-Tyr)" evidence="6">
    <location>
        <begin position="114"/>
        <end position="183"/>
    </location>
</feature>
<dbReference type="GO" id="GO:0019448">
    <property type="term" value="P:L-cysteine catabolic process"/>
    <property type="evidence" value="ECO:0007669"/>
    <property type="project" value="TreeGrafter"/>
</dbReference>
<keyword evidence="9" id="KW-1185">Reference proteome</keyword>
<dbReference type="EMBL" id="RQIS01000005">
    <property type="protein sequence ID" value="RQH07544.1"/>
    <property type="molecule type" value="Genomic_DNA"/>
</dbReference>
<dbReference type="AlphaFoldDB" id="A0A3N6MU66"/>
<keyword evidence="4" id="KW-0560">Oxidoreductase</keyword>
<feature type="binding site" evidence="7">
    <location>
        <position position="167"/>
    </location>
    <ligand>
        <name>Fe cation</name>
        <dbReference type="ChEBI" id="CHEBI:24875"/>
        <note>catalytic</note>
    </ligand>
</feature>
<dbReference type="Gene3D" id="2.60.120.10">
    <property type="entry name" value="Jelly Rolls"/>
    <property type="match status" value="1"/>
</dbReference>
<protein>
    <submittedName>
        <fullName evidence="8">Cysteine dioxygenase</fullName>
    </submittedName>
</protein>
<dbReference type="Proteomes" id="UP000272778">
    <property type="component" value="Unassembled WGS sequence"/>
</dbReference>
<comment type="caution">
    <text evidence="8">The sequence shown here is derived from an EMBL/GenBank/DDBJ whole genome shotgun (WGS) entry which is preliminary data.</text>
</comment>
<proteinExistence type="inferred from homology"/>
<feature type="binding site" evidence="7">
    <location>
        <position position="108"/>
    </location>
    <ligand>
        <name>Fe cation</name>
        <dbReference type="ChEBI" id="CHEBI:24875"/>
        <note>catalytic</note>
    </ligand>
</feature>
<dbReference type="CDD" id="cd10548">
    <property type="entry name" value="cupin_CDO"/>
    <property type="match status" value="1"/>
</dbReference>
<evidence type="ECO:0000256" key="1">
    <source>
        <dbReference type="ARBA" id="ARBA00006622"/>
    </source>
</evidence>
<dbReference type="GO" id="GO:0017172">
    <property type="term" value="F:cysteine dioxygenase activity"/>
    <property type="evidence" value="ECO:0007669"/>
    <property type="project" value="TreeGrafter"/>
</dbReference>
<evidence type="ECO:0000313" key="9">
    <source>
        <dbReference type="Proteomes" id="UP000272778"/>
    </source>
</evidence>
<name>A0A3N6MU66_9BURK</name>
<dbReference type="Pfam" id="PF05995">
    <property type="entry name" value="CDO_I"/>
    <property type="match status" value="1"/>
</dbReference>
<evidence type="ECO:0000256" key="3">
    <source>
        <dbReference type="ARBA" id="ARBA00022964"/>
    </source>
</evidence>
<dbReference type="RefSeq" id="WP_124150736.1">
    <property type="nucleotide sequence ID" value="NZ_RQIS01000005.1"/>
</dbReference>
<accession>A0A3N6MU66</accession>
<evidence type="ECO:0000256" key="4">
    <source>
        <dbReference type="ARBA" id="ARBA00023002"/>
    </source>
</evidence>
<feature type="binding site" evidence="7">
    <location>
        <position position="110"/>
    </location>
    <ligand>
        <name>Fe cation</name>
        <dbReference type="ChEBI" id="CHEBI:24875"/>
        <note>catalytic</note>
    </ligand>
</feature>
<dbReference type="PANTHER" id="PTHR12918:SF1">
    <property type="entry name" value="CYSTEINE DIOXYGENASE TYPE 1"/>
    <property type="match status" value="1"/>
</dbReference>
<keyword evidence="3 8" id="KW-0223">Dioxygenase</keyword>
<dbReference type="OrthoDB" id="7059163at2"/>
<evidence type="ECO:0000256" key="5">
    <source>
        <dbReference type="ARBA" id="ARBA00023004"/>
    </source>
</evidence>
<dbReference type="InterPro" id="IPR011051">
    <property type="entry name" value="RmlC_Cupin_sf"/>
</dbReference>
<sequence length="227" mass="23689">MNSPAEPAFLRAAYAIEDHAAAVAGLHAALDAAFDACTTPADPSQCPAFARGMRGALAVALAEPAIILAGQREGSSERYRRHVIAADPAGRYTVAALVWQPGQASPIHAHHTWCGFTVLEGTLTETLYSWEATRGGANAVRDHLRAPGTVSFVGSGCRSGSGHGGIHRLSNDSHAKAVSLHVYGVDAERIATHVNDVLPLATPAPCAVREVNGDARAHDVSPRIARA</sequence>
<evidence type="ECO:0000256" key="7">
    <source>
        <dbReference type="PIRSR" id="PIRSR610300-51"/>
    </source>
</evidence>